<feature type="compositionally biased region" description="Acidic residues" evidence="1">
    <location>
        <begin position="11"/>
        <end position="26"/>
    </location>
</feature>
<evidence type="ECO:0000313" key="2">
    <source>
        <dbReference type="EMBL" id="SVC45899.1"/>
    </source>
</evidence>
<dbReference type="EMBL" id="UINC01092375">
    <property type="protein sequence ID" value="SVC45899.1"/>
    <property type="molecule type" value="Genomic_DNA"/>
</dbReference>
<dbReference type="AlphaFoldDB" id="A0A382MAI2"/>
<reference evidence="2" key="1">
    <citation type="submission" date="2018-05" db="EMBL/GenBank/DDBJ databases">
        <authorList>
            <person name="Lanie J.A."/>
            <person name="Ng W.-L."/>
            <person name="Kazmierczak K.M."/>
            <person name="Andrzejewski T.M."/>
            <person name="Davidsen T.M."/>
            <person name="Wayne K.J."/>
            <person name="Tettelin H."/>
            <person name="Glass J.I."/>
            <person name="Rusch D."/>
            <person name="Podicherti R."/>
            <person name="Tsui H.-C.T."/>
            <person name="Winkler M.E."/>
        </authorList>
    </citation>
    <scope>NUCLEOTIDE SEQUENCE</scope>
</reference>
<sequence>MGNQEHQEQSTDLESEILSEEPPSFEEQPDLLNKVFDANIDRIDAVELLANAEINLSAFALCGEFHMEYEQKSCKSTLMFESSLEALVEAELDLLSDEEVLCYLQAEGIDCEQFISRTMHLIKDSLIA</sequence>
<protein>
    <submittedName>
        <fullName evidence="2">Uncharacterized protein</fullName>
    </submittedName>
</protein>
<feature type="region of interest" description="Disordered" evidence="1">
    <location>
        <begin position="1"/>
        <end position="26"/>
    </location>
</feature>
<evidence type="ECO:0000256" key="1">
    <source>
        <dbReference type="SAM" id="MobiDB-lite"/>
    </source>
</evidence>
<proteinExistence type="predicted"/>
<accession>A0A382MAI2</accession>
<organism evidence="2">
    <name type="scientific">marine metagenome</name>
    <dbReference type="NCBI Taxonomy" id="408172"/>
    <lineage>
        <taxon>unclassified sequences</taxon>
        <taxon>metagenomes</taxon>
        <taxon>ecological metagenomes</taxon>
    </lineage>
</organism>
<gene>
    <name evidence="2" type="ORF">METZ01_LOCUS298753</name>
</gene>
<name>A0A382MAI2_9ZZZZ</name>